<comment type="caution">
    <text evidence="2">The sequence shown here is derived from an EMBL/GenBank/DDBJ whole genome shotgun (WGS) entry which is preliminary data.</text>
</comment>
<proteinExistence type="predicted"/>
<feature type="compositionally biased region" description="Low complexity" evidence="1">
    <location>
        <begin position="1"/>
        <end position="12"/>
    </location>
</feature>
<evidence type="ECO:0000313" key="3">
    <source>
        <dbReference type="Proteomes" id="UP001218188"/>
    </source>
</evidence>
<accession>A0AAD6X655</accession>
<evidence type="ECO:0000256" key="1">
    <source>
        <dbReference type="SAM" id="MobiDB-lite"/>
    </source>
</evidence>
<name>A0AAD6X655_9AGAR</name>
<dbReference type="Proteomes" id="UP001218188">
    <property type="component" value="Unassembled WGS sequence"/>
</dbReference>
<sequence length="252" mass="27313">MVNMSSTSSTGDGDSEYLLAPPPQYELTPATTGTFPPPIPGNKPTLPAPTAGPARLHILGATWGGIIVTPDIQSLVSATQTLTLDMRSLVHVLSPDPLPNCVKTLSVLYQYAGAPEGMCLLSTSELDPSASIWPGGHQRYRPPMPAEWQSQPSPSICALGSTWRGQDGTGVEILAVLWGGQKIETPSVLAELARFFDGLRGQIRMTNNFFKCDPWYNNKKTWAVYFRFAGSERVQVVTGVEDGALEVPWSRR</sequence>
<gene>
    <name evidence="2" type="ORF">C8F04DRAFT_1104407</name>
</gene>
<dbReference type="AlphaFoldDB" id="A0AAD6X655"/>
<organism evidence="2 3">
    <name type="scientific">Mycena alexandri</name>
    <dbReference type="NCBI Taxonomy" id="1745969"/>
    <lineage>
        <taxon>Eukaryota</taxon>
        <taxon>Fungi</taxon>
        <taxon>Dikarya</taxon>
        <taxon>Basidiomycota</taxon>
        <taxon>Agaricomycotina</taxon>
        <taxon>Agaricomycetes</taxon>
        <taxon>Agaricomycetidae</taxon>
        <taxon>Agaricales</taxon>
        <taxon>Marasmiineae</taxon>
        <taxon>Mycenaceae</taxon>
        <taxon>Mycena</taxon>
    </lineage>
</organism>
<keyword evidence="3" id="KW-1185">Reference proteome</keyword>
<evidence type="ECO:0000313" key="2">
    <source>
        <dbReference type="EMBL" id="KAJ7033594.1"/>
    </source>
</evidence>
<protein>
    <submittedName>
        <fullName evidence="2">Uncharacterized protein</fullName>
    </submittedName>
</protein>
<feature type="region of interest" description="Disordered" evidence="1">
    <location>
        <begin position="1"/>
        <end position="33"/>
    </location>
</feature>
<reference evidence="2" key="1">
    <citation type="submission" date="2023-03" db="EMBL/GenBank/DDBJ databases">
        <title>Massive genome expansion in bonnet fungi (Mycena s.s.) driven by repeated elements and novel gene families across ecological guilds.</title>
        <authorList>
            <consortium name="Lawrence Berkeley National Laboratory"/>
            <person name="Harder C.B."/>
            <person name="Miyauchi S."/>
            <person name="Viragh M."/>
            <person name="Kuo A."/>
            <person name="Thoen E."/>
            <person name="Andreopoulos B."/>
            <person name="Lu D."/>
            <person name="Skrede I."/>
            <person name="Drula E."/>
            <person name="Henrissat B."/>
            <person name="Morin E."/>
            <person name="Kohler A."/>
            <person name="Barry K."/>
            <person name="LaButti K."/>
            <person name="Morin E."/>
            <person name="Salamov A."/>
            <person name="Lipzen A."/>
            <person name="Mereny Z."/>
            <person name="Hegedus B."/>
            <person name="Baldrian P."/>
            <person name="Stursova M."/>
            <person name="Weitz H."/>
            <person name="Taylor A."/>
            <person name="Grigoriev I.V."/>
            <person name="Nagy L.G."/>
            <person name="Martin F."/>
            <person name="Kauserud H."/>
        </authorList>
    </citation>
    <scope>NUCLEOTIDE SEQUENCE</scope>
    <source>
        <strain evidence="2">CBHHK200</strain>
    </source>
</reference>
<dbReference type="EMBL" id="JARJCM010000064">
    <property type="protein sequence ID" value="KAJ7033594.1"/>
    <property type="molecule type" value="Genomic_DNA"/>
</dbReference>